<keyword evidence="3" id="KW-1185">Reference proteome</keyword>
<evidence type="ECO:0000313" key="2">
    <source>
        <dbReference type="EMBL" id="CVI64385.1"/>
    </source>
</evidence>
<accession>A0A1S7UC31</accession>
<gene>
    <name evidence="2" type="ORF">AGR7A_pTi0091</name>
</gene>
<reference evidence="2" key="1">
    <citation type="submission" date="2016-01" db="EMBL/GenBank/DDBJ databases">
        <authorList>
            <person name="Regsiter A."/>
            <person name="william w."/>
        </authorList>
    </citation>
    <scope>NUCLEOTIDE SEQUENCE</scope>
    <source>
        <strain evidence="2">NCPPB 1641</strain>
    </source>
</reference>
<proteinExistence type="predicted"/>
<feature type="compositionally biased region" description="Basic and acidic residues" evidence="1">
    <location>
        <begin position="73"/>
        <end position="83"/>
    </location>
</feature>
<comment type="caution">
    <text evidence="2">The sequence shown here is derived from an EMBL/GenBank/DDBJ whole genome shotgun (WGS) entry which is preliminary data.</text>
</comment>
<name>A0A1S7UC31_9HYPH</name>
<evidence type="ECO:0000313" key="3">
    <source>
        <dbReference type="Proteomes" id="UP000192140"/>
    </source>
</evidence>
<feature type="compositionally biased region" description="Basic and acidic residues" evidence="1">
    <location>
        <begin position="41"/>
        <end position="50"/>
    </location>
</feature>
<organism evidence="2 3">
    <name type="scientific">Agrobacterium deltaense NCPPB 1641</name>
    <dbReference type="NCBI Taxonomy" id="1183425"/>
    <lineage>
        <taxon>Bacteria</taxon>
        <taxon>Pseudomonadati</taxon>
        <taxon>Pseudomonadota</taxon>
        <taxon>Alphaproteobacteria</taxon>
        <taxon>Hyphomicrobiales</taxon>
        <taxon>Rhizobiaceae</taxon>
        <taxon>Rhizobium/Agrobacterium group</taxon>
        <taxon>Agrobacterium</taxon>
    </lineage>
</organism>
<sequence length="83" mass="9822">MMLQSIGVADVQICTFHFMTSGRILRREYNARISRRRKRNEKTVIKDQGRNRQIAGSTETGRDTRSRAHRPHRAEGRAWRNRD</sequence>
<evidence type="ECO:0000256" key="1">
    <source>
        <dbReference type="SAM" id="MobiDB-lite"/>
    </source>
</evidence>
<feature type="region of interest" description="Disordered" evidence="1">
    <location>
        <begin position="36"/>
        <end position="83"/>
    </location>
</feature>
<dbReference type="Proteomes" id="UP000192140">
    <property type="component" value="Unassembled WGS sequence"/>
</dbReference>
<dbReference type="AlphaFoldDB" id="A0A1S7UC31"/>
<protein>
    <submittedName>
        <fullName evidence="2">Uncharacterized protein</fullName>
    </submittedName>
</protein>
<dbReference type="EMBL" id="FCNP01000051">
    <property type="protein sequence ID" value="CVI64385.1"/>
    <property type="molecule type" value="Genomic_DNA"/>
</dbReference>